<gene>
    <name evidence="2" type="ORF">SAMN05444267_100789</name>
</gene>
<accession>A0A1M6UZB0</accession>
<evidence type="ECO:0000259" key="1">
    <source>
        <dbReference type="Pfam" id="PF01471"/>
    </source>
</evidence>
<dbReference type="InterPro" id="IPR036365">
    <property type="entry name" value="PGBD-like_sf"/>
</dbReference>
<evidence type="ECO:0000313" key="2">
    <source>
        <dbReference type="EMBL" id="SHK74396.1"/>
    </source>
</evidence>
<organism evidence="2 3">
    <name type="scientific">Chryseobacterium polytrichastri</name>
    <dbReference type="NCBI Taxonomy" id="1302687"/>
    <lineage>
        <taxon>Bacteria</taxon>
        <taxon>Pseudomonadati</taxon>
        <taxon>Bacteroidota</taxon>
        <taxon>Flavobacteriia</taxon>
        <taxon>Flavobacteriales</taxon>
        <taxon>Weeksellaceae</taxon>
        <taxon>Chryseobacterium group</taxon>
        <taxon>Chryseobacterium</taxon>
    </lineage>
</organism>
<dbReference type="RefSeq" id="WP_073291890.1">
    <property type="nucleotide sequence ID" value="NZ_FRAV01000007.1"/>
</dbReference>
<dbReference type="SUPFAM" id="SSF47090">
    <property type="entry name" value="PGBD-like"/>
    <property type="match status" value="1"/>
</dbReference>
<dbReference type="Proteomes" id="UP000184364">
    <property type="component" value="Unassembled WGS sequence"/>
</dbReference>
<dbReference type="Pfam" id="PF01471">
    <property type="entry name" value="PG_binding_1"/>
    <property type="match status" value="1"/>
</dbReference>
<evidence type="ECO:0000313" key="3">
    <source>
        <dbReference type="Proteomes" id="UP000184364"/>
    </source>
</evidence>
<keyword evidence="3" id="KW-1185">Reference proteome</keyword>
<dbReference type="STRING" id="1302687.SAMN05444267_100789"/>
<proteinExistence type="predicted"/>
<dbReference type="InterPro" id="IPR002477">
    <property type="entry name" value="Peptidoglycan-bd-like"/>
</dbReference>
<protein>
    <submittedName>
        <fullName evidence="2">Putative peptidoglycan binding domain-containing protein</fullName>
    </submittedName>
</protein>
<dbReference type="OrthoDB" id="1409210at2"/>
<dbReference type="EMBL" id="FRAV01000007">
    <property type="protein sequence ID" value="SHK74396.1"/>
    <property type="molecule type" value="Genomic_DNA"/>
</dbReference>
<sequence>MANYISTNAIVDIPITAKDANVKVDTILKSSLFRSEEYLVALARNPVAVKSLKKDNTVRKCLGAINIAFTIIKELYSNSPNFILSPSGSTSPGYTFDNTMESNVIKFQQWVGLPQTGIIDSKTLLSIDSKLTQQSLTDAAKTTYIGKNTRKRITFQENYNPSTLEYSYSVFTYNANETFKINTKNIFSGYTILAKEDKSARIKPSAKTERELYNEMLQREAGIFVEKKLDNPATILVVKKNKPVAQINISNRQGFEDELAKTPPMNFDDPDAKIYKVEADDNFGDIVTENYYNTGALNIKDPYTGATIVTLPNRIPFAVNERSEDARFQFYLNLLYYYNSEYVLSSNSTKEYGMKKSGTYQRYNVNHLDDVNVFDNTYNSSNPNTALPNYYRFLKRMEALNAASKIQFDSTGKVLSFVPDPGKNIIIPSRKFADSLYNYLNYRHDEMLTKVDDNNMGQVQGSVLDGIINTLGNAIDAISGVIDSVKNEAVETYHEVADFFVKAYNFAIQSLAQYWPRGTGGLVGGEFDILFTVFNFKGSVERHLWREVTKPEDFNICFSEAGSVGVGLEVMSGGGVGLYSGVGRQKKSLGLNAGAGASIVASFKANTEYQFPIRKEETALLSMVIAVFGGEMVTNTSRLLDYLNVINLDPHHYLTKLELGVENKASAWSAAQAGFNNGTSANNLHINQSNIEDAATQEGRKSFGLAHNLLSQVPGVGAQATGDITCGLSLSFEAEYDMNPKVSNIDARVFSKAKIDLKYYAQAQLGAGPLGSFLQKLVINYVSSSFFSALDFDKGIMIGCEWEFERKADAKDVTLSDIRLGRGNVQNKHFQALTNGKLKISNNAAGDRFDKSVSLYFGYFTGDVGTIGEAGTEMKLNLDMGEIKKMGDDPNYNFTYDNVKKILKNFEYRKKVGVFAKKSDATRKKNNRLDRLASLKYPTRVADSFSRSSSAATEVGLLKKFFSGIKSGFTFIDGSLALDFKINMEFNLVDLLFEFYINKLYYKYSILTTSTARASFEKNLALERKRINDKISKQLNDGKAGKVEKGIDYYNFLFSENEQFTGTANKFKGLNFYIKDLIGGNTANSFFEVVKYFIKGVKAYNSYLNNVKPTIQQNEDFGIDDFIDLFSFIASISGLEAGLEAILGPTVGGQIGGGEGPGVRGAVHGFARLSYQGTLFKNGELTDLPINDPLRSNFDEINRILALASDKNRIGIKTLLKILTN</sequence>
<dbReference type="AlphaFoldDB" id="A0A1M6UZB0"/>
<feature type="domain" description="Peptidoglycan binding-like" evidence="1">
    <location>
        <begin position="95"/>
        <end position="124"/>
    </location>
</feature>
<name>A0A1M6UZB0_9FLAO</name>
<reference evidence="3" key="1">
    <citation type="submission" date="2016-11" db="EMBL/GenBank/DDBJ databases">
        <authorList>
            <person name="Varghese N."/>
            <person name="Submissions S."/>
        </authorList>
    </citation>
    <scope>NUCLEOTIDE SEQUENCE [LARGE SCALE GENOMIC DNA]</scope>
    <source>
        <strain evidence="3">DSM 26899</strain>
    </source>
</reference>